<reference evidence="5 6" key="1">
    <citation type="submission" date="2016-10" db="EMBL/GenBank/DDBJ databases">
        <title>Draft Genome sequence of Alkanindiges sp. strain H1.</title>
        <authorList>
            <person name="Subhash Y."/>
            <person name="Lee S."/>
        </authorList>
    </citation>
    <scope>NUCLEOTIDE SEQUENCE [LARGE SCALE GENOMIC DNA]</scope>
    <source>
        <strain evidence="5 6">H1</strain>
    </source>
</reference>
<dbReference type="Gene3D" id="2.40.50.100">
    <property type="match status" value="1"/>
</dbReference>
<dbReference type="STRING" id="1907941.BKE30_00335"/>
<dbReference type="Gene3D" id="2.40.420.20">
    <property type="match status" value="1"/>
</dbReference>
<dbReference type="Pfam" id="PF25917">
    <property type="entry name" value="BSH_RND"/>
    <property type="match status" value="1"/>
</dbReference>
<dbReference type="Proteomes" id="UP000192132">
    <property type="component" value="Unassembled WGS sequence"/>
</dbReference>
<evidence type="ECO:0000256" key="2">
    <source>
        <dbReference type="SAM" id="Phobius"/>
    </source>
</evidence>
<comment type="caution">
    <text evidence="5">The sequence shown here is derived from an EMBL/GenBank/DDBJ whole genome shotgun (WGS) entry which is preliminary data.</text>
</comment>
<dbReference type="NCBIfam" id="TIGR01730">
    <property type="entry name" value="RND_mfp"/>
    <property type="match status" value="1"/>
</dbReference>
<keyword evidence="2" id="KW-0812">Transmembrane</keyword>
<comment type="similarity">
    <text evidence="1">Belongs to the membrane fusion protein (MFP) (TC 8.A.1) family.</text>
</comment>
<feature type="transmembrane region" description="Helical" evidence="2">
    <location>
        <begin position="12"/>
        <end position="31"/>
    </location>
</feature>
<evidence type="ECO:0000313" key="5">
    <source>
        <dbReference type="EMBL" id="ONG42342.1"/>
    </source>
</evidence>
<accession>A0A1S8CYR5</accession>
<sequence>MPNPPVKKSRRWMILAALLIVALLVILFVIFSNKDKDTSQATNTTQNGQTQTALTVTATQLENRNWEKTLEANGNIAAWQEVVIGSELSGLRITQVNVNVGDVVRRGQLLAQINPDTIQAELAQSRATVAEAQAVLNDAVADARRIQALKDTGAISAQEAAQYLTTQQTAQARLDLARAQIESSQLRLAQARIVAPDDGVISARTATVGSLAQAGQELFRMIRDNRLEWRAEVTTSELYRLKPGMKVSVVSADPAQPPIMGTVRMIAPAINTDTRYGLVYVDLPRTSALRMGMFVKGTFQLGAQNALTLPQSSLLLRDGFAYIFTLDRKNRVQQQKIETGRRVGDRVEVMGVPNNVRIVASGTAFLTDGDTVKVATAIPQTPLNRQFAAGDDS</sequence>
<dbReference type="RefSeq" id="WP_076876730.1">
    <property type="nucleotide sequence ID" value="NZ_MLCN01000001.1"/>
</dbReference>
<keyword evidence="2" id="KW-0472">Membrane</keyword>
<dbReference type="InterPro" id="IPR058792">
    <property type="entry name" value="Beta-barrel_RND_2"/>
</dbReference>
<keyword evidence="6" id="KW-1185">Reference proteome</keyword>
<dbReference type="Gene3D" id="2.40.30.170">
    <property type="match status" value="1"/>
</dbReference>
<name>A0A1S8CYR5_9GAMM</name>
<dbReference type="GO" id="GO:1990281">
    <property type="term" value="C:efflux pump complex"/>
    <property type="evidence" value="ECO:0007669"/>
    <property type="project" value="TreeGrafter"/>
</dbReference>
<dbReference type="SUPFAM" id="SSF111369">
    <property type="entry name" value="HlyD-like secretion proteins"/>
    <property type="match status" value="1"/>
</dbReference>
<dbReference type="GO" id="GO:0015562">
    <property type="term" value="F:efflux transmembrane transporter activity"/>
    <property type="evidence" value="ECO:0007669"/>
    <property type="project" value="TreeGrafter"/>
</dbReference>
<evidence type="ECO:0000259" key="4">
    <source>
        <dbReference type="Pfam" id="PF25954"/>
    </source>
</evidence>
<dbReference type="InterPro" id="IPR006143">
    <property type="entry name" value="RND_pump_MFP"/>
</dbReference>
<dbReference type="PANTHER" id="PTHR30469">
    <property type="entry name" value="MULTIDRUG RESISTANCE PROTEIN MDTA"/>
    <property type="match status" value="1"/>
</dbReference>
<gene>
    <name evidence="5" type="ORF">BKE30_00335</name>
</gene>
<evidence type="ECO:0000259" key="3">
    <source>
        <dbReference type="Pfam" id="PF25917"/>
    </source>
</evidence>
<evidence type="ECO:0000313" key="6">
    <source>
        <dbReference type="Proteomes" id="UP000192132"/>
    </source>
</evidence>
<dbReference type="OrthoDB" id="7265739at2"/>
<feature type="domain" description="CusB-like beta-barrel" evidence="4">
    <location>
        <begin position="231"/>
        <end position="300"/>
    </location>
</feature>
<dbReference type="AlphaFoldDB" id="A0A1S8CYR5"/>
<protein>
    <submittedName>
        <fullName evidence="5">Efflux transporter periplasmic adaptor subunit</fullName>
    </submittedName>
</protein>
<dbReference type="InterPro" id="IPR058625">
    <property type="entry name" value="MdtA-like_BSH"/>
</dbReference>
<feature type="domain" description="Multidrug resistance protein MdtA-like barrel-sandwich hybrid" evidence="3">
    <location>
        <begin position="82"/>
        <end position="219"/>
    </location>
</feature>
<dbReference type="Gene3D" id="1.10.287.470">
    <property type="entry name" value="Helix hairpin bin"/>
    <property type="match status" value="1"/>
</dbReference>
<evidence type="ECO:0000256" key="1">
    <source>
        <dbReference type="ARBA" id="ARBA00009477"/>
    </source>
</evidence>
<organism evidence="5 6">
    <name type="scientific">Alkanindiges hydrocarboniclasticus</name>
    <dbReference type="NCBI Taxonomy" id="1907941"/>
    <lineage>
        <taxon>Bacteria</taxon>
        <taxon>Pseudomonadati</taxon>
        <taxon>Pseudomonadota</taxon>
        <taxon>Gammaproteobacteria</taxon>
        <taxon>Moraxellales</taxon>
        <taxon>Moraxellaceae</taxon>
        <taxon>Alkanindiges</taxon>
    </lineage>
</organism>
<dbReference type="Pfam" id="PF25954">
    <property type="entry name" value="Beta-barrel_RND_2"/>
    <property type="match status" value="1"/>
</dbReference>
<proteinExistence type="inferred from homology"/>
<keyword evidence="2" id="KW-1133">Transmembrane helix</keyword>
<dbReference type="EMBL" id="MLCN01000001">
    <property type="protein sequence ID" value="ONG42342.1"/>
    <property type="molecule type" value="Genomic_DNA"/>
</dbReference>
<dbReference type="PANTHER" id="PTHR30469:SF15">
    <property type="entry name" value="HLYD FAMILY OF SECRETION PROTEINS"/>
    <property type="match status" value="1"/>
</dbReference>